<gene>
    <name evidence="1" type="ORF">DSM106972_007370</name>
</gene>
<protein>
    <submittedName>
        <fullName evidence="1">Uncharacterized protein</fullName>
    </submittedName>
</protein>
<dbReference type="AlphaFoldDB" id="A0A3S1AW70"/>
<proteinExistence type="predicted"/>
<sequence>MKHSSLSVPNVTINVSIESSLNGEPNVDLSEDTMLLLKCLTLLNTLSTTAPEGLKEASEALESMVEFYKERVDNVQQSSLPQSLGVIKGNILRTVVRPPLVIDFE</sequence>
<dbReference type="OrthoDB" id="514685at2"/>
<name>A0A3S1AW70_9CYAN</name>
<reference evidence="1" key="1">
    <citation type="submission" date="2018-12" db="EMBL/GenBank/DDBJ databases">
        <authorList>
            <person name="Will S."/>
            <person name="Neumann-Schaal M."/>
            <person name="Henke P."/>
        </authorList>
    </citation>
    <scope>NUCLEOTIDE SEQUENCE</scope>
    <source>
        <strain evidence="1">PCC 7102</strain>
    </source>
</reference>
<organism evidence="1 2">
    <name type="scientific">Dulcicalothrix desertica PCC 7102</name>
    <dbReference type="NCBI Taxonomy" id="232991"/>
    <lineage>
        <taxon>Bacteria</taxon>
        <taxon>Bacillati</taxon>
        <taxon>Cyanobacteriota</taxon>
        <taxon>Cyanophyceae</taxon>
        <taxon>Nostocales</taxon>
        <taxon>Calotrichaceae</taxon>
        <taxon>Dulcicalothrix</taxon>
    </lineage>
</organism>
<dbReference type="RefSeq" id="WP_127078919.1">
    <property type="nucleotide sequence ID" value="NZ_RSCL01000001.1"/>
</dbReference>
<evidence type="ECO:0000313" key="2">
    <source>
        <dbReference type="Proteomes" id="UP000271624"/>
    </source>
</evidence>
<comment type="caution">
    <text evidence="1">The sequence shown here is derived from an EMBL/GenBank/DDBJ whole genome shotgun (WGS) entry which is preliminary data.</text>
</comment>
<accession>A0A3S1AW70</accession>
<evidence type="ECO:0000313" key="1">
    <source>
        <dbReference type="EMBL" id="RUT10242.1"/>
    </source>
</evidence>
<dbReference type="Proteomes" id="UP000271624">
    <property type="component" value="Unassembled WGS sequence"/>
</dbReference>
<keyword evidence="2" id="KW-1185">Reference proteome</keyword>
<reference evidence="1" key="2">
    <citation type="journal article" date="2019" name="Genome Biol. Evol.">
        <title>Day and night: Metabolic profiles and evolutionary relationships of six axenic non-marine cyanobacteria.</title>
        <authorList>
            <person name="Will S.E."/>
            <person name="Henke P."/>
            <person name="Boedeker C."/>
            <person name="Huang S."/>
            <person name="Brinkmann H."/>
            <person name="Rohde M."/>
            <person name="Jarek M."/>
            <person name="Friedl T."/>
            <person name="Seufert S."/>
            <person name="Schumacher M."/>
            <person name="Overmann J."/>
            <person name="Neumann-Schaal M."/>
            <person name="Petersen J."/>
        </authorList>
    </citation>
    <scope>NUCLEOTIDE SEQUENCE [LARGE SCALE GENOMIC DNA]</scope>
    <source>
        <strain evidence="1">PCC 7102</strain>
    </source>
</reference>
<dbReference type="EMBL" id="RSCL01000001">
    <property type="protein sequence ID" value="RUT10242.1"/>
    <property type="molecule type" value="Genomic_DNA"/>
</dbReference>